<dbReference type="AlphaFoldDB" id="A0A1V9Y9S5"/>
<reference evidence="2 3" key="1">
    <citation type="journal article" date="2014" name="Genome Biol. Evol.">
        <title>The secreted proteins of Achlya hypogyna and Thraustotheca clavata identify the ancestral oomycete secretome and reveal gene acquisitions by horizontal gene transfer.</title>
        <authorList>
            <person name="Misner I."/>
            <person name="Blouin N."/>
            <person name="Leonard G."/>
            <person name="Richards T.A."/>
            <person name="Lane C.E."/>
        </authorList>
    </citation>
    <scope>NUCLEOTIDE SEQUENCE [LARGE SCALE GENOMIC DNA]</scope>
    <source>
        <strain evidence="2 3">ATCC 48635</strain>
    </source>
</reference>
<sequence>MGATLCDSNSFCDGQTSSCPTTPAQLVYLDKTRVAMTTYLSDTVTQCSAKVASISSSQLMAMCSYMSSNLMVVAAGVGAIAFAAFVLAAKKPKHSVSMEDGYTCLVGKLAK</sequence>
<name>A0A1V9Y9S5_ACHHY</name>
<feature type="transmembrane region" description="Helical" evidence="1">
    <location>
        <begin position="70"/>
        <end position="89"/>
    </location>
</feature>
<evidence type="ECO:0000313" key="2">
    <source>
        <dbReference type="EMBL" id="OQR82456.1"/>
    </source>
</evidence>
<gene>
    <name evidence="2" type="ORF">ACHHYP_20792</name>
</gene>
<keyword evidence="3" id="KW-1185">Reference proteome</keyword>
<dbReference type="EMBL" id="JNBR01002447">
    <property type="protein sequence ID" value="OQR82456.1"/>
    <property type="molecule type" value="Genomic_DNA"/>
</dbReference>
<evidence type="ECO:0000256" key="1">
    <source>
        <dbReference type="SAM" id="Phobius"/>
    </source>
</evidence>
<proteinExistence type="predicted"/>
<keyword evidence="1" id="KW-0472">Membrane</keyword>
<keyword evidence="1" id="KW-0812">Transmembrane</keyword>
<comment type="caution">
    <text evidence="2">The sequence shown here is derived from an EMBL/GenBank/DDBJ whole genome shotgun (WGS) entry which is preliminary data.</text>
</comment>
<protein>
    <submittedName>
        <fullName evidence="2">Uncharacterized protein</fullName>
    </submittedName>
</protein>
<dbReference type="Proteomes" id="UP000243579">
    <property type="component" value="Unassembled WGS sequence"/>
</dbReference>
<organism evidence="2 3">
    <name type="scientific">Achlya hypogyna</name>
    <name type="common">Oomycete</name>
    <name type="synonym">Protoachlya hypogyna</name>
    <dbReference type="NCBI Taxonomy" id="1202772"/>
    <lineage>
        <taxon>Eukaryota</taxon>
        <taxon>Sar</taxon>
        <taxon>Stramenopiles</taxon>
        <taxon>Oomycota</taxon>
        <taxon>Saprolegniomycetes</taxon>
        <taxon>Saprolegniales</taxon>
        <taxon>Achlyaceae</taxon>
        <taxon>Achlya</taxon>
    </lineage>
</organism>
<keyword evidence="1" id="KW-1133">Transmembrane helix</keyword>
<accession>A0A1V9Y9S5</accession>
<evidence type="ECO:0000313" key="3">
    <source>
        <dbReference type="Proteomes" id="UP000243579"/>
    </source>
</evidence>